<name>A0A0P9FDI3_9CHLR</name>
<dbReference type="InterPro" id="IPR004675">
    <property type="entry name" value="AhpD_core"/>
</dbReference>
<dbReference type="Proteomes" id="UP000050509">
    <property type="component" value="Unassembled WGS sequence"/>
</dbReference>
<dbReference type="NCBIfam" id="TIGR00778">
    <property type="entry name" value="ahpD_dom"/>
    <property type="match status" value="1"/>
</dbReference>
<evidence type="ECO:0000313" key="2">
    <source>
        <dbReference type="EMBL" id="KPV54770.1"/>
    </source>
</evidence>
<dbReference type="NCBIfam" id="TIGR01926">
    <property type="entry name" value="peroxid_rel"/>
    <property type="match status" value="1"/>
</dbReference>
<dbReference type="InterPro" id="IPR029032">
    <property type="entry name" value="AhpD-like"/>
</dbReference>
<feature type="domain" description="Carboxymuconolactone decarboxylase-like" evidence="1">
    <location>
        <begin position="117"/>
        <end position="180"/>
    </location>
</feature>
<sequence length="195" mass="21929">MQPNDNERISRLRVPDADALPEDIAAQFDQMRAKPGFVPNVYRAYTLRPQQLRGFMALYDSIMMDDSGLSKAEREMIAVAVSAQNHCFYCLTSHGAVLRVRSKDAVLSDTIAANYRAADLAPRQRAMLDFAVKITRASDTCSDEDIDALRGHGFSDEDIMDIIQTAAFFNYSNRVASALELRPNREYHSMARNQT</sequence>
<gene>
    <name evidence="2" type="ORF">SE17_01550</name>
</gene>
<dbReference type="Pfam" id="PF02627">
    <property type="entry name" value="CMD"/>
    <property type="match status" value="2"/>
</dbReference>
<dbReference type="SUPFAM" id="SSF69118">
    <property type="entry name" value="AhpD-like"/>
    <property type="match status" value="1"/>
</dbReference>
<dbReference type="GO" id="GO:0051920">
    <property type="term" value="F:peroxiredoxin activity"/>
    <property type="evidence" value="ECO:0007669"/>
    <property type="project" value="InterPro"/>
</dbReference>
<evidence type="ECO:0000259" key="1">
    <source>
        <dbReference type="Pfam" id="PF02627"/>
    </source>
</evidence>
<protein>
    <submittedName>
        <fullName evidence="2">Alkylhydroperoxidase</fullName>
    </submittedName>
</protein>
<dbReference type="Gene3D" id="1.20.1290.10">
    <property type="entry name" value="AhpD-like"/>
    <property type="match status" value="1"/>
</dbReference>
<dbReference type="Gene3D" id="1.20.5.810">
    <property type="entry name" value="AhpD-like"/>
    <property type="match status" value="1"/>
</dbReference>
<reference evidence="2 3" key="1">
    <citation type="submission" date="2015-09" db="EMBL/GenBank/DDBJ databases">
        <title>Draft genome sequence of Kouleothrix aurantiaca JCM 19913.</title>
        <authorList>
            <person name="Hemp J."/>
        </authorList>
    </citation>
    <scope>NUCLEOTIDE SEQUENCE [LARGE SCALE GENOMIC DNA]</scope>
    <source>
        <strain evidence="2 3">COM-B</strain>
    </source>
</reference>
<dbReference type="PANTHER" id="PTHR35446:SF2">
    <property type="entry name" value="CARBOXYMUCONOLACTONE DECARBOXYLASE-LIKE DOMAIN-CONTAINING PROTEIN"/>
    <property type="match status" value="1"/>
</dbReference>
<accession>A0A0P9FDI3</accession>
<proteinExistence type="predicted"/>
<dbReference type="EMBL" id="LJCR01000016">
    <property type="protein sequence ID" value="KPV54770.1"/>
    <property type="molecule type" value="Genomic_DNA"/>
</dbReference>
<keyword evidence="3" id="KW-1185">Reference proteome</keyword>
<evidence type="ECO:0000313" key="3">
    <source>
        <dbReference type="Proteomes" id="UP000050509"/>
    </source>
</evidence>
<dbReference type="PANTHER" id="PTHR35446">
    <property type="entry name" value="SI:CH211-175M2.5"/>
    <property type="match status" value="1"/>
</dbReference>
<feature type="domain" description="Carboxymuconolactone decarboxylase-like" evidence="1">
    <location>
        <begin position="52"/>
        <end position="100"/>
    </location>
</feature>
<dbReference type="AlphaFoldDB" id="A0A0P9FDI3"/>
<keyword evidence="2" id="KW-0560">Oxidoreductase</keyword>
<dbReference type="InterPro" id="IPR003779">
    <property type="entry name" value="CMD-like"/>
</dbReference>
<organism evidence="2 3">
    <name type="scientific">Kouleothrix aurantiaca</name>
    <dbReference type="NCBI Taxonomy" id="186479"/>
    <lineage>
        <taxon>Bacteria</taxon>
        <taxon>Bacillati</taxon>
        <taxon>Chloroflexota</taxon>
        <taxon>Chloroflexia</taxon>
        <taxon>Chloroflexales</taxon>
        <taxon>Roseiflexineae</taxon>
        <taxon>Roseiflexaceae</taxon>
        <taxon>Kouleothrix</taxon>
    </lineage>
</organism>
<keyword evidence="2" id="KW-0575">Peroxidase</keyword>
<dbReference type="InterPro" id="IPR010195">
    <property type="entry name" value="Uncharacterised_peroxidase-rel"/>
</dbReference>
<comment type="caution">
    <text evidence="2">The sequence shown here is derived from an EMBL/GenBank/DDBJ whole genome shotgun (WGS) entry which is preliminary data.</text>
</comment>